<feature type="transmembrane region" description="Helical" evidence="2">
    <location>
        <begin position="75"/>
        <end position="98"/>
    </location>
</feature>
<dbReference type="SUPFAM" id="SSF51735">
    <property type="entry name" value="NAD(P)-binding Rossmann-fold domains"/>
    <property type="match status" value="1"/>
</dbReference>
<reference evidence="5 6" key="1">
    <citation type="submission" date="2023-12" db="EMBL/GenBank/DDBJ databases">
        <title>Baltic Sea Cyanobacteria.</title>
        <authorList>
            <person name="Delbaje E."/>
            <person name="Fewer D.P."/>
            <person name="Shishido T.K."/>
        </authorList>
    </citation>
    <scope>NUCLEOTIDE SEQUENCE [LARGE SCALE GENOMIC DNA]</scope>
    <source>
        <strain evidence="5 6">UHCC 0139</strain>
    </source>
</reference>
<gene>
    <name evidence="5" type="ORF">VB738_07295</name>
</gene>
<dbReference type="InterPro" id="IPR003148">
    <property type="entry name" value="RCK_N"/>
</dbReference>
<dbReference type="InterPro" id="IPR036721">
    <property type="entry name" value="RCK_C_sf"/>
</dbReference>
<dbReference type="EMBL" id="JAYGHX010000003">
    <property type="protein sequence ID" value="MEA5391066.1"/>
    <property type="molecule type" value="Genomic_DNA"/>
</dbReference>
<dbReference type="GO" id="GO:0034220">
    <property type="term" value="P:monoatomic ion transmembrane transport"/>
    <property type="evidence" value="ECO:0007669"/>
    <property type="project" value="UniProtKB-KW"/>
</dbReference>
<dbReference type="PANTHER" id="PTHR43833:SF9">
    <property type="entry name" value="POTASSIUM CHANNEL PROTEIN YUGO-RELATED"/>
    <property type="match status" value="1"/>
</dbReference>
<dbReference type="Pfam" id="PF02254">
    <property type="entry name" value="TrkA_N"/>
    <property type="match status" value="1"/>
</dbReference>
<dbReference type="InterPro" id="IPR006037">
    <property type="entry name" value="RCK_C"/>
</dbReference>
<protein>
    <submittedName>
        <fullName evidence="5">Potassium channel protein</fullName>
    </submittedName>
</protein>
<dbReference type="Gene3D" id="1.10.287.70">
    <property type="match status" value="1"/>
</dbReference>
<dbReference type="InterPro" id="IPR036291">
    <property type="entry name" value="NAD(P)-bd_dom_sf"/>
</dbReference>
<dbReference type="Gene3D" id="3.40.50.720">
    <property type="entry name" value="NAD(P)-binding Rossmann-like Domain"/>
    <property type="match status" value="1"/>
</dbReference>
<evidence type="ECO:0000256" key="2">
    <source>
        <dbReference type="SAM" id="Phobius"/>
    </source>
</evidence>
<feature type="domain" description="RCK C-terminal" evidence="4">
    <location>
        <begin position="257"/>
        <end position="364"/>
    </location>
</feature>
<dbReference type="PANTHER" id="PTHR43833">
    <property type="entry name" value="POTASSIUM CHANNEL PROTEIN 2-RELATED-RELATED"/>
    <property type="match status" value="1"/>
</dbReference>
<keyword evidence="5" id="KW-0813">Transport</keyword>
<dbReference type="InterPro" id="IPR013099">
    <property type="entry name" value="K_chnl_dom"/>
</dbReference>
<comment type="subcellular location">
    <subcellularLocation>
        <location evidence="1">Cell membrane</location>
        <topology evidence="1">Multi-pass membrane protein</topology>
    </subcellularLocation>
</comment>
<dbReference type="Pfam" id="PF07885">
    <property type="entry name" value="Ion_trans_2"/>
    <property type="match status" value="1"/>
</dbReference>
<evidence type="ECO:0000259" key="4">
    <source>
        <dbReference type="PROSITE" id="PS51202"/>
    </source>
</evidence>
<keyword evidence="2" id="KW-0812">Transmembrane</keyword>
<evidence type="ECO:0000313" key="6">
    <source>
        <dbReference type="Proteomes" id="UP001304461"/>
    </source>
</evidence>
<keyword evidence="6" id="KW-1185">Reference proteome</keyword>
<feature type="transmembrane region" description="Helical" evidence="2">
    <location>
        <begin position="21"/>
        <end position="41"/>
    </location>
</feature>
<dbReference type="SUPFAM" id="SSF116726">
    <property type="entry name" value="TrkA C-terminal domain-like"/>
    <property type="match status" value="1"/>
</dbReference>
<dbReference type="SUPFAM" id="SSF81324">
    <property type="entry name" value="Voltage-gated potassium channels"/>
    <property type="match status" value="1"/>
</dbReference>
<evidence type="ECO:0000256" key="1">
    <source>
        <dbReference type="ARBA" id="ARBA00004651"/>
    </source>
</evidence>
<feature type="domain" description="RCK N-terminal" evidence="3">
    <location>
        <begin position="120"/>
        <end position="237"/>
    </location>
</feature>
<sequence>MSRLWFARRKRPPSARARRPWLTPLIALIVVVNASAIGYRITEGWDWGDCYWMVAITIATIGYGEVEPLSTAGRLVTVFSIAGGLVVVQLTIQNLVGLSETGYFRRLRQRRFRNWVQSMNNHVILCGYGRIGQEIADQLIREKVPLLVVEMDQACRDAAEERGLPVLFADATLDETLLEAGIHHCRSLVAALSSNAANLYVVLSARGLAPRCRLIARSDSAEAGRKLRLAGADQVVSPYVAGGRVMAATALRPLAVDFMELLAGSDCEVEEFQLSDDPSRLGELQGRSLAEMQFGRRSGAQVLAIRTPAPAVVNPYSYRGTSYGTPEATLVTNPGGDVRLEPGQLLVVMGSKEQLQRFAEVLGPALESSDQMAD</sequence>
<dbReference type="Gene3D" id="3.30.70.1450">
    <property type="entry name" value="Regulator of K+ conductance, C-terminal domain"/>
    <property type="match status" value="1"/>
</dbReference>
<keyword evidence="2" id="KW-1133">Transmembrane helix</keyword>
<dbReference type="RefSeq" id="WP_323305108.1">
    <property type="nucleotide sequence ID" value="NZ_JAYGHX010000003.1"/>
</dbReference>
<evidence type="ECO:0000313" key="5">
    <source>
        <dbReference type="EMBL" id="MEA5391066.1"/>
    </source>
</evidence>
<keyword evidence="2" id="KW-0472">Membrane</keyword>
<proteinExistence type="predicted"/>
<dbReference type="InterPro" id="IPR050721">
    <property type="entry name" value="Trk_Ktr_HKT_K-transport"/>
</dbReference>
<keyword evidence="5" id="KW-0407">Ion channel</keyword>
<comment type="caution">
    <text evidence="5">The sequence shown here is derived from an EMBL/GenBank/DDBJ whole genome shotgun (WGS) entry which is preliminary data.</text>
</comment>
<dbReference type="PROSITE" id="PS51201">
    <property type="entry name" value="RCK_N"/>
    <property type="match status" value="1"/>
</dbReference>
<name>A0ABU5RTG1_9CYAN</name>
<dbReference type="PROSITE" id="PS51202">
    <property type="entry name" value="RCK_C"/>
    <property type="match status" value="1"/>
</dbReference>
<organism evidence="5 6">
    <name type="scientific">Cyanobium gracile UHCC 0139</name>
    <dbReference type="NCBI Taxonomy" id="3110308"/>
    <lineage>
        <taxon>Bacteria</taxon>
        <taxon>Bacillati</taxon>
        <taxon>Cyanobacteriota</taxon>
        <taxon>Cyanophyceae</taxon>
        <taxon>Synechococcales</taxon>
        <taxon>Prochlorococcaceae</taxon>
        <taxon>Cyanobium</taxon>
    </lineage>
</organism>
<dbReference type="Proteomes" id="UP001304461">
    <property type="component" value="Unassembled WGS sequence"/>
</dbReference>
<keyword evidence="5" id="KW-0406">Ion transport</keyword>
<evidence type="ECO:0000259" key="3">
    <source>
        <dbReference type="PROSITE" id="PS51201"/>
    </source>
</evidence>
<accession>A0ABU5RTG1</accession>